<dbReference type="AlphaFoldDB" id="T1BLU6"/>
<dbReference type="GO" id="GO:0003676">
    <property type="term" value="F:nucleic acid binding"/>
    <property type="evidence" value="ECO:0007669"/>
    <property type="project" value="InterPro"/>
</dbReference>
<evidence type="ECO:0000313" key="2">
    <source>
        <dbReference type="EMBL" id="EQD70742.1"/>
    </source>
</evidence>
<gene>
    <name evidence="2" type="ORF">B1A_06149</name>
</gene>
<comment type="caution">
    <text evidence="2">The sequence shown here is derived from an EMBL/GenBank/DDBJ whole genome shotgun (WGS) entry which is preliminary data.</text>
</comment>
<dbReference type="SUPFAM" id="SSF53098">
    <property type="entry name" value="Ribonuclease H-like"/>
    <property type="match status" value="1"/>
</dbReference>
<dbReference type="Gene3D" id="3.30.420.10">
    <property type="entry name" value="Ribonuclease H-like superfamily/Ribonuclease H"/>
    <property type="match status" value="1"/>
</dbReference>
<proteinExistence type="predicted"/>
<protein>
    <submittedName>
        <fullName evidence="2">Integrase, catalytic region</fullName>
    </submittedName>
</protein>
<reference evidence="2" key="2">
    <citation type="journal article" date="2014" name="ISME J.">
        <title>Microbial stratification in low pH oxic and suboxic macroscopic growths along an acid mine drainage.</title>
        <authorList>
            <person name="Mendez-Garcia C."/>
            <person name="Mesa V."/>
            <person name="Sprenger R.R."/>
            <person name="Richter M."/>
            <person name="Diez M.S."/>
            <person name="Solano J."/>
            <person name="Bargiela R."/>
            <person name="Golyshina O.V."/>
            <person name="Manteca A."/>
            <person name="Ramos J.L."/>
            <person name="Gallego J.R."/>
            <person name="Llorente I."/>
            <person name="Martins Dos Santos V.A."/>
            <person name="Jensen O.N."/>
            <person name="Pelaez A.I."/>
            <person name="Sanchez J."/>
            <person name="Ferrer M."/>
        </authorList>
    </citation>
    <scope>NUCLEOTIDE SEQUENCE</scope>
</reference>
<dbReference type="EMBL" id="AUZX01004471">
    <property type="protein sequence ID" value="EQD70742.1"/>
    <property type="molecule type" value="Genomic_DNA"/>
</dbReference>
<sequence length="126" mass="14351">MHQGDQDGKKGVYHINAVDSVTQYQVVATCEKISEAYLIPVLEEMLEAFPFLILGIHSDNGSEYINYKVAKLLEKLRIDLTKSRQDTQTTMPWRNRKMPPWSANTWDMPISPRTLPRRSTPSAGST</sequence>
<feature type="region of interest" description="Disordered" evidence="1">
    <location>
        <begin position="85"/>
        <end position="126"/>
    </location>
</feature>
<feature type="compositionally biased region" description="Polar residues" evidence="1">
    <location>
        <begin position="117"/>
        <end position="126"/>
    </location>
</feature>
<organism evidence="2">
    <name type="scientific">mine drainage metagenome</name>
    <dbReference type="NCBI Taxonomy" id="410659"/>
    <lineage>
        <taxon>unclassified sequences</taxon>
        <taxon>metagenomes</taxon>
        <taxon>ecological metagenomes</taxon>
    </lineage>
</organism>
<evidence type="ECO:0000256" key="1">
    <source>
        <dbReference type="SAM" id="MobiDB-lite"/>
    </source>
</evidence>
<accession>T1BLU6</accession>
<dbReference type="InterPro" id="IPR036397">
    <property type="entry name" value="RNaseH_sf"/>
</dbReference>
<dbReference type="InterPro" id="IPR012337">
    <property type="entry name" value="RNaseH-like_sf"/>
</dbReference>
<name>T1BLU6_9ZZZZ</name>
<reference evidence="2" key="1">
    <citation type="submission" date="2013-08" db="EMBL/GenBank/DDBJ databases">
        <authorList>
            <person name="Mendez C."/>
            <person name="Richter M."/>
            <person name="Ferrer M."/>
            <person name="Sanchez J."/>
        </authorList>
    </citation>
    <scope>NUCLEOTIDE SEQUENCE</scope>
</reference>